<evidence type="ECO:0000259" key="1">
    <source>
        <dbReference type="PROSITE" id="PS50988"/>
    </source>
</evidence>
<gene>
    <name evidence="2" type="ORF">H4W34_006967</name>
</gene>
<dbReference type="Proteomes" id="UP000627838">
    <property type="component" value="Unassembled WGS sequence"/>
</dbReference>
<proteinExistence type="predicted"/>
<name>A0ABR9K3F7_9ACTN</name>
<dbReference type="EMBL" id="JADBDZ010000001">
    <property type="protein sequence ID" value="MBE1537134.1"/>
    <property type="molecule type" value="Genomic_DNA"/>
</dbReference>
<comment type="caution">
    <text evidence="2">The sequence shown here is derived from an EMBL/GenBank/DDBJ whole genome shotgun (WGS) entry which is preliminary data.</text>
</comment>
<dbReference type="InterPro" id="IPR037214">
    <property type="entry name" value="TROVE_dom_sf"/>
</dbReference>
<dbReference type="RefSeq" id="WP_192763059.1">
    <property type="nucleotide sequence ID" value="NZ_JADBDZ010000001.1"/>
</dbReference>
<accession>A0ABR9K3F7</accession>
<evidence type="ECO:0000313" key="3">
    <source>
        <dbReference type="Proteomes" id="UP000627838"/>
    </source>
</evidence>
<dbReference type="InterPro" id="IPR008858">
    <property type="entry name" value="TROVE_dom"/>
</dbReference>
<reference evidence="2 3" key="1">
    <citation type="submission" date="2020-10" db="EMBL/GenBank/DDBJ databases">
        <title>Sequencing the genomes of 1000 actinobacteria strains.</title>
        <authorList>
            <person name="Klenk H.-P."/>
        </authorList>
    </citation>
    <scope>NUCLEOTIDE SEQUENCE [LARGE SCALE GENOMIC DNA]</scope>
    <source>
        <strain evidence="2 3">DSM 46744</strain>
    </source>
</reference>
<protein>
    <recommendedName>
        <fullName evidence="1">TROVE domain-containing protein</fullName>
    </recommendedName>
</protein>
<dbReference type="PROSITE" id="PS50988">
    <property type="entry name" value="TROVE"/>
    <property type="match status" value="1"/>
</dbReference>
<dbReference type="SUPFAM" id="SSF140864">
    <property type="entry name" value="TROVE domain-like"/>
    <property type="match status" value="1"/>
</dbReference>
<organism evidence="2 3">
    <name type="scientific">Actinomadura algeriensis</name>
    <dbReference type="NCBI Taxonomy" id="1679523"/>
    <lineage>
        <taxon>Bacteria</taxon>
        <taxon>Bacillati</taxon>
        <taxon>Actinomycetota</taxon>
        <taxon>Actinomycetes</taxon>
        <taxon>Streptosporangiales</taxon>
        <taxon>Thermomonosporaceae</taxon>
        <taxon>Actinomadura</taxon>
    </lineage>
</organism>
<sequence>MFAWPDGEAGRWARLVREATAADPDWTAAFLGWLRAATPMRYPALTGAAAFVRERLDRGLAGMSRQVVGSVLRHPHDPGLLLGHWLEAHGKPLPKPVKRGVADAVARLYDERALAACDTGGRHLSIPPFLRRTLTVHGGIRAPRPLRFGEVISLVRPRPRDAAQAEVFRLALRRRSPAVPARSWRQEAGALHRRPRADDWERLVPRMPLPDLLDGLRRFDAAGISFDTAMEIAERLADPAEVRASGLLPLRFAAARDAVADRRWAPLLERSATVNLDVVAKIPGRTLIVAGNRTAADAVFALALAHRCESADVVSSSTGERLPAVRGESPLHGRLRWPAAGLTGGDRGSAREHIVRAYAGKDRVVMVDADQTLRGRFPGHESPVYEWSSEYYPHPDAPRPGRVHFRGLSDAALGAVPLIEDARRGRWPFGAPGAAARTG</sequence>
<dbReference type="Pfam" id="PF05731">
    <property type="entry name" value="TROVE"/>
    <property type="match status" value="1"/>
</dbReference>
<keyword evidence="3" id="KW-1185">Reference proteome</keyword>
<feature type="domain" description="TROVE" evidence="1">
    <location>
        <begin position="1"/>
        <end position="284"/>
    </location>
</feature>
<evidence type="ECO:0000313" key="2">
    <source>
        <dbReference type="EMBL" id="MBE1537134.1"/>
    </source>
</evidence>